<dbReference type="InterPro" id="IPR021256">
    <property type="entry name" value="DUF2808"/>
</dbReference>
<name>A0A1U7HTJ5_9CYAN</name>
<dbReference type="EMBL" id="MRCB01000001">
    <property type="protein sequence ID" value="OKH26902.1"/>
    <property type="molecule type" value="Genomic_DNA"/>
</dbReference>
<organism evidence="2 3">
    <name type="scientific">Hydrococcus rivularis NIES-593</name>
    <dbReference type="NCBI Taxonomy" id="1921803"/>
    <lineage>
        <taxon>Bacteria</taxon>
        <taxon>Bacillati</taxon>
        <taxon>Cyanobacteriota</taxon>
        <taxon>Cyanophyceae</taxon>
        <taxon>Pleurocapsales</taxon>
        <taxon>Hydrococcaceae</taxon>
        <taxon>Hydrococcus</taxon>
    </lineage>
</organism>
<comment type="caution">
    <text evidence="2">The sequence shown here is derived from an EMBL/GenBank/DDBJ whole genome shotgun (WGS) entry which is preliminary data.</text>
</comment>
<evidence type="ECO:0000256" key="1">
    <source>
        <dbReference type="SAM" id="SignalP"/>
    </source>
</evidence>
<feature type="chain" id="PRO_5012188648" description="DUF2808 domain-containing protein" evidence="1">
    <location>
        <begin position="27"/>
        <end position="162"/>
    </location>
</feature>
<reference evidence="2 3" key="1">
    <citation type="submission" date="2016-11" db="EMBL/GenBank/DDBJ databases">
        <title>Draft Genome Sequences of Nine Cyanobacterial Strains from Diverse Habitats.</title>
        <authorList>
            <person name="Zhu T."/>
            <person name="Hou S."/>
            <person name="Lu X."/>
            <person name="Hess W.R."/>
        </authorList>
    </citation>
    <scope>NUCLEOTIDE SEQUENCE [LARGE SCALE GENOMIC DNA]</scope>
    <source>
        <strain evidence="2 3">NIES-593</strain>
    </source>
</reference>
<gene>
    <name evidence="2" type="ORF">NIES593_00735</name>
</gene>
<evidence type="ECO:0000313" key="2">
    <source>
        <dbReference type="EMBL" id="OKH26902.1"/>
    </source>
</evidence>
<feature type="signal peptide" evidence="1">
    <location>
        <begin position="1"/>
        <end position="26"/>
    </location>
</feature>
<protein>
    <recommendedName>
        <fullName evidence="4">DUF2808 domain-containing protein</fullName>
    </recommendedName>
</protein>
<keyword evidence="1" id="KW-0732">Signal</keyword>
<dbReference type="AlphaFoldDB" id="A0A1U7HTJ5"/>
<accession>A0A1U7HTJ5</accession>
<dbReference type="Proteomes" id="UP000186868">
    <property type="component" value="Unassembled WGS sequence"/>
</dbReference>
<evidence type="ECO:0000313" key="3">
    <source>
        <dbReference type="Proteomes" id="UP000186868"/>
    </source>
</evidence>
<sequence length="162" mass="17861">MKKLLAYIAISTLAAAFLIPANYASANEENDSLPHVEGNYQFPPTRWAVVRHTLRVHVPKNSKDVSQLNIEVPSTVRWSNDINDVVVKKENSQKINTNVSLNGKTILLAFAEPVAPNTKLEIDIKNVKQPFLGNGPVYYLSANLIGSDAKIPIGVARFRISP</sequence>
<evidence type="ECO:0008006" key="4">
    <source>
        <dbReference type="Google" id="ProtNLM"/>
    </source>
</evidence>
<dbReference type="Pfam" id="PF10989">
    <property type="entry name" value="DUF2808"/>
    <property type="match status" value="1"/>
</dbReference>
<proteinExistence type="predicted"/>
<keyword evidence="3" id="KW-1185">Reference proteome</keyword>